<feature type="non-terminal residue" evidence="5">
    <location>
        <position position="947"/>
    </location>
</feature>
<feature type="domain" description="RrmJ-type SAM-dependent 2'-O-MTase" evidence="4">
    <location>
        <begin position="323"/>
        <end position="536"/>
    </location>
</feature>
<protein>
    <recommendedName>
        <fullName evidence="1">Cap-specific mRNA (nucleoside-2'-O-)-methyltransferase 1</fullName>
        <ecNumber evidence="1">2.1.1.57</ecNumber>
    </recommendedName>
    <alternativeName>
        <fullName evidence="1">Cap1 2'O-ribose methyltransferase 1</fullName>
    </alternativeName>
</protein>
<dbReference type="SMART" id="SM00443">
    <property type="entry name" value="G_patch"/>
    <property type="match status" value="1"/>
</dbReference>
<feature type="domain" description="G-patch" evidence="3">
    <location>
        <begin position="174"/>
        <end position="220"/>
    </location>
</feature>
<dbReference type="Pfam" id="PF01728">
    <property type="entry name" value="FtsJ"/>
    <property type="match status" value="1"/>
</dbReference>
<dbReference type="GO" id="GO:0006370">
    <property type="term" value="P:7-methylguanosine mRNA capping"/>
    <property type="evidence" value="ECO:0007669"/>
    <property type="project" value="UniProtKB-UniRule"/>
</dbReference>
<dbReference type="InterPro" id="IPR025816">
    <property type="entry name" value="RrmJ-type_MeTrfase"/>
</dbReference>
<dbReference type="GO" id="GO:0003676">
    <property type="term" value="F:nucleic acid binding"/>
    <property type="evidence" value="ECO:0007669"/>
    <property type="project" value="UniProtKB-UniRule"/>
</dbReference>
<proteinExistence type="evidence at transcript level"/>
<dbReference type="Pfam" id="PF01585">
    <property type="entry name" value="G-patch"/>
    <property type="match status" value="1"/>
</dbReference>
<feature type="compositionally biased region" description="Polar residues" evidence="2">
    <location>
        <begin position="135"/>
        <end position="169"/>
    </location>
</feature>
<feature type="region of interest" description="Disordered" evidence="2">
    <location>
        <begin position="1"/>
        <end position="89"/>
    </location>
</feature>
<gene>
    <name evidence="5" type="primary">RNA-MT8</name>
</gene>
<dbReference type="AlphaFoldDB" id="A0A1B3PD97"/>
<keyword evidence="1 5" id="KW-0489">Methyltransferase</keyword>
<name>A0A1B3PD97_POLVA</name>
<dbReference type="GO" id="GO:0005737">
    <property type="term" value="C:cytoplasm"/>
    <property type="evidence" value="ECO:0007669"/>
    <property type="project" value="TreeGrafter"/>
</dbReference>
<dbReference type="GO" id="GO:0004483">
    <property type="term" value="F:methyltransferase cap1 activity"/>
    <property type="evidence" value="ECO:0007669"/>
    <property type="project" value="UniProtKB-UniRule"/>
</dbReference>
<keyword evidence="1 5" id="KW-0808">Transferase</keyword>
<keyword evidence="1" id="KW-0507">mRNA processing</keyword>
<feature type="region of interest" description="Disordered" evidence="2">
    <location>
        <begin position="129"/>
        <end position="172"/>
    </location>
</feature>
<keyword evidence="1" id="KW-0949">S-adenosyl-L-methionine</keyword>
<dbReference type="Gene3D" id="3.40.50.12760">
    <property type="match status" value="1"/>
</dbReference>
<sequence>MARHQLFQRYSKQQQIEDSDSDEDDDSTQKYNFANTGLSSNSQVHNSSYASSEDEQQKYQRLDSTASYTSEDEPNTQHNRSYVSQQSENESISYYNPECYDEEQQQSYYCPEAVKRSFSCTSDEESITCKRQKLSESTESPYPSDSEPSANNYEPSRSIDDNNGQSLSHYDNLYSGPSLKMMERMGYKKDTGLGRLGQGRIEPVLASQQKGRRGLGLRLDDLDRIADKWDPSIEELSIPEKVEWLDNIDPDESLLDSLSYDTLTAWVSRGTKKLTIDNETNFCEEEILKRILESKSVFDNLGADDMRRARTKSNPFETIRGNIFLNRAAVKMANMDSMLDYMFTNPVDELGNSIIGNEDLLYFADVCAGPGGFSEYVLYRKKWEAKGFGFTLKCENDFKLHDFFVGPPETFCPFYGINDDGNVYDPENIKSFEELIKDETESGVHFMMADGGFSVEGQENIQEILSKQLYLAQCLVALTIVRTKGHFVVKLFDLFTPFSVSLIYLMYKCFTKICICKPNTSRPANSERYLVCKWKKPYTDTIQRHLFEINKELWKRKDSDMDVLELVPLDVMQQDRQFFEYIYNSNNLIGKNQIVGLLKIAAYCHDTELLETRQSEIRKQCLLQWKLPDESRRKPITRSPEQIAAEILESKWLKEKFMNAPERVLESIDRLKSSIPSTLDWYFVGVDDIIKTSKNRTFFMSRGRFDVLIYNMGNNSWEPLQNDQLEMSANTLIYGEIVKELIGENRSQILAQALHIIDGIMLGGKDIRHLSLKERNQMCQKFAKALTKPPQCEAINKSMPIRCKKLFKLTEFESFFDRLVPRRLKDGSEKMGYDIGRYGGSTNRFHIPRGLLLLNEVRSDKMRCFSTTHKKIYYFDKQTKKTDFPEQLQSAEMYASFKNTFTNRLIWKFEVREQIYERIDPSKKKSEYLYREDFHNFIETKSPKQFL</sequence>
<organism evidence="5">
    <name type="scientific">Polypedilum vanderplanki</name>
    <name type="common">Sleeping chironomid midge</name>
    <dbReference type="NCBI Taxonomy" id="319348"/>
    <lineage>
        <taxon>Eukaryota</taxon>
        <taxon>Metazoa</taxon>
        <taxon>Ecdysozoa</taxon>
        <taxon>Arthropoda</taxon>
        <taxon>Hexapoda</taxon>
        <taxon>Insecta</taxon>
        <taxon>Pterygota</taxon>
        <taxon>Neoptera</taxon>
        <taxon>Endopterygota</taxon>
        <taxon>Diptera</taxon>
        <taxon>Nematocera</taxon>
        <taxon>Chironomoidea</taxon>
        <taxon>Chironomidae</taxon>
        <taxon>Chironominae</taxon>
        <taxon>Polypedilum</taxon>
        <taxon>Polypedilum</taxon>
    </lineage>
</organism>
<dbReference type="FunFam" id="3.40.50.12760:FF:000004">
    <property type="entry name" value="FtsJ-like methyltransferase"/>
    <property type="match status" value="1"/>
</dbReference>
<dbReference type="InterPro" id="IPR002877">
    <property type="entry name" value="RNA_MeTrfase_FtsJ_dom"/>
</dbReference>
<dbReference type="InterPro" id="IPR050851">
    <property type="entry name" value="mRNA_Cap_2O-Ribose_MeTrfase"/>
</dbReference>
<evidence type="ECO:0000313" key="5">
    <source>
        <dbReference type="EMBL" id="AOG17679.1"/>
    </source>
</evidence>
<keyword evidence="1" id="KW-0539">Nucleus</keyword>
<dbReference type="PANTHER" id="PTHR16121:SF0">
    <property type="entry name" value="CAP-SPECIFIC MRNA (NUCLEOSIDE-2'-O-)-METHYLTRANSFERASE 1"/>
    <property type="match status" value="1"/>
</dbReference>
<dbReference type="GO" id="GO:0016556">
    <property type="term" value="P:mRNA modification"/>
    <property type="evidence" value="ECO:0007669"/>
    <property type="project" value="UniProtKB-UniRule"/>
</dbReference>
<dbReference type="GO" id="GO:0005634">
    <property type="term" value="C:nucleus"/>
    <property type="evidence" value="ECO:0007669"/>
    <property type="project" value="UniProtKB-SubCell"/>
</dbReference>
<evidence type="ECO:0000259" key="4">
    <source>
        <dbReference type="PROSITE" id="PS51613"/>
    </source>
</evidence>
<reference evidence="5" key="1">
    <citation type="submission" date="2016-01" db="EMBL/GenBank/DDBJ databases">
        <title>Diversity of S-adenosylmethionine dependent methyltransferases of the cryptobiotic chironomid in relation to desiccation stress resistance.</title>
        <authorList>
            <person name="Deviatiiarov R."/>
            <person name="Gusev O."/>
            <person name="Aupov R."/>
            <person name="Cornette R."/>
            <person name="Kikawada T."/>
        </authorList>
    </citation>
    <scope>NUCLEOTIDE SEQUENCE</scope>
</reference>
<evidence type="ECO:0000256" key="2">
    <source>
        <dbReference type="SAM" id="MobiDB-lite"/>
    </source>
</evidence>
<comment type="function">
    <text evidence="1">S-adenosyl-L-methionine-dependent methyltransferase that mediates RNA cap1 2'-O-ribose methylation to the 5'-cap structure of RNAs. Methylates the ribose of the first nucleotide of a m(7)GpppG-capped mRNA to produce m(7)GpppNmp (cap1).</text>
</comment>
<dbReference type="PANTHER" id="PTHR16121">
    <property type="entry name" value="CAP-SPECIFIC MRNA (NUCLEOSIDE-2'-O-)-METHYLTRANSFERASE 1-RELATED"/>
    <property type="match status" value="1"/>
</dbReference>
<accession>A0A1B3PD97</accession>
<feature type="compositionally biased region" description="Acidic residues" evidence="2">
    <location>
        <begin position="17"/>
        <end position="26"/>
    </location>
</feature>
<feature type="compositionally biased region" description="Polar residues" evidence="2">
    <location>
        <begin position="29"/>
        <end position="51"/>
    </location>
</feature>
<feature type="compositionally biased region" description="Polar residues" evidence="2">
    <location>
        <begin position="76"/>
        <end position="89"/>
    </location>
</feature>
<dbReference type="EMBL" id="KU659880">
    <property type="protein sequence ID" value="AOG17679.1"/>
    <property type="molecule type" value="mRNA"/>
</dbReference>
<keyword evidence="1" id="KW-0506">mRNA capping</keyword>
<comment type="subcellular location">
    <subcellularLocation>
        <location evidence="1">Nucleus</location>
    </subcellularLocation>
</comment>
<dbReference type="Gene3D" id="3.30.470.30">
    <property type="entry name" value="DNA ligase/mRNA capping enzyme"/>
    <property type="match status" value="1"/>
</dbReference>
<dbReference type="GO" id="GO:0032259">
    <property type="term" value="P:methylation"/>
    <property type="evidence" value="ECO:0007669"/>
    <property type="project" value="UniProtKB-KW"/>
</dbReference>
<dbReference type="EC" id="2.1.1.57" evidence="1"/>
<dbReference type="PROSITE" id="PS50174">
    <property type="entry name" value="G_PATCH"/>
    <property type="match status" value="1"/>
</dbReference>
<evidence type="ECO:0000256" key="1">
    <source>
        <dbReference type="RuleBase" id="RU368012"/>
    </source>
</evidence>
<comment type="catalytic activity">
    <reaction evidence="1">
        <text>a 5'-end (N(7)-methyl 5'-triphosphoguanosine)-ribonucleoside in mRNA + S-adenosyl-L-methionine = a 5'-end (N(7)-methyl 5'-triphosphoguanosine)-(2'-O-methyl-ribonucleoside) in mRNA + S-adenosyl-L-homocysteine + H(+)</text>
        <dbReference type="Rhea" id="RHEA:67020"/>
        <dbReference type="Rhea" id="RHEA-COMP:17167"/>
        <dbReference type="Rhea" id="RHEA-COMP:17168"/>
        <dbReference type="ChEBI" id="CHEBI:15378"/>
        <dbReference type="ChEBI" id="CHEBI:57856"/>
        <dbReference type="ChEBI" id="CHEBI:59789"/>
        <dbReference type="ChEBI" id="CHEBI:156461"/>
        <dbReference type="ChEBI" id="CHEBI:167609"/>
        <dbReference type="EC" id="2.1.1.57"/>
    </reaction>
</comment>
<evidence type="ECO:0000259" key="3">
    <source>
        <dbReference type="PROSITE" id="PS50174"/>
    </source>
</evidence>
<dbReference type="InterPro" id="IPR029063">
    <property type="entry name" value="SAM-dependent_MTases_sf"/>
</dbReference>
<dbReference type="InterPro" id="IPR000467">
    <property type="entry name" value="G_patch_dom"/>
</dbReference>
<dbReference type="PROSITE" id="PS51613">
    <property type="entry name" value="SAM_MT_RRMJ"/>
    <property type="match status" value="1"/>
</dbReference>
<dbReference type="SUPFAM" id="SSF53335">
    <property type="entry name" value="S-adenosyl-L-methionine-dependent methyltransferases"/>
    <property type="match status" value="1"/>
</dbReference>